<feature type="transmembrane region" description="Helical" evidence="2">
    <location>
        <begin position="20"/>
        <end position="40"/>
    </location>
</feature>
<evidence type="ECO:0000256" key="1">
    <source>
        <dbReference type="SAM" id="MobiDB-lite"/>
    </source>
</evidence>
<evidence type="ECO:0000313" key="3">
    <source>
        <dbReference type="EMBL" id="TRY73115.1"/>
    </source>
</evidence>
<feature type="region of interest" description="Disordered" evidence="1">
    <location>
        <begin position="213"/>
        <end position="271"/>
    </location>
</feature>
<comment type="caution">
    <text evidence="3">The sequence shown here is derived from an EMBL/GenBank/DDBJ whole genome shotgun (WGS) entry which is preliminary data.</text>
</comment>
<reference evidence="3 4" key="1">
    <citation type="journal article" date="2018" name="Nat. Ecol. Evol.">
        <title>Genomic signatures of mitonuclear coevolution across populations of Tigriopus californicus.</title>
        <authorList>
            <person name="Barreto F.S."/>
            <person name="Watson E.T."/>
            <person name="Lima T.G."/>
            <person name="Willett C.S."/>
            <person name="Edmands S."/>
            <person name="Li W."/>
            <person name="Burton R.S."/>
        </authorList>
    </citation>
    <scope>NUCLEOTIDE SEQUENCE [LARGE SCALE GENOMIC DNA]</scope>
    <source>
        <strain evidence="3 4">San Diego</strain>
    </source>
</reference>
<feature type="region of interest" description="Disordered" evidence="1">
    <location>
        <begin position="51"/>
        <end position="89"/>
    </location>
</feature>
<organism evidence="3 4">
    <name type="scientific">Tigriopus californicus</name>
    <name type="common">Marine copepod</name>
    <dbReference type="NCBI Taxonomy" id="6832"/>
    <lineage>
        <taxon>Eukaryota</taxon>
        <taxon>Metazoa</taxon>
        <taxon>Ecdysozoa</taxon>
        <taxon>Arthropoda</taxon>
        <taxon>Crustacea</taxon>
        <taxon>Multicrustacea</taxon>
        <taxon>Hexanauplia</taxon>
        <taxon>Copepoda</taxon>
        <taxon>Harpacticoida</taxon>
        <taxon>Harpacticidae</taxon>
        <taxon>Tigriopus</taxon>
    </lineage>
</organism>
<dbReference type="AlphaFoldDB" id="A0A553P602"/>
<dbReference type="EMBL" id="VCGU01000007">
    <property type="protein sequence ID" value="TRY73115.1"/>
    <property type="molecule type" value="Genomic_DNA"/>
</dbReference>
<keyword evidence="4" id="KW-1185">Reference proteome</keyword>
<feature type="compositionally biased region" description="Basic and acidic residues" evidence="1">
    <location>
        <begin position="224"/>
        <end position="235"/>
    </location>
</feature>
<protein>
    <submittedName>
        <fullName evidence="3">Uncharacterized protein</fullName>
    </submittedName>
</protein>
<feature type="compositionally biased region" description="Polar residues" evidence="1">
    <location>
        <begin position="236"/>
        <end position="270"/>
    </location>
</feature>
<keyword evidence="2" id="KW-0812">Transmembrane</keyword>
<keyword evidence="2" id="KW-0472">Membrane</keyword>
<accession>A0A553P602</accession>
<proteinExistence type="predicted"/>
<gene>
    <name evidence="3" type="ORF">TCAL_16899</name>
</gene>
<sequence length="384" mass="42301">MFVQDHCVKPQRPDYTVNLIPLAILIKIIFVIGYVIKYLLDESNEVDTYGSTGTGYGGSQSGNSYESPAQGYNSPSYEPPASSYDAHSSSNSFASSGSSYQAPASNSYSAPSSGYSSPHGSRVDGVKSVMTTALEKLADLGVSGVVKLSTMLSGEDSNGVKEDIKIHDAYGNDITDQVVYLNDQRQGKLEDGPFAKILNSGFQSVRRSYLDTEQVRQRLRKRTRKDEPRPVKNDPSEFQGSPAESGTANPTPFMNMLPSQRLTPQDNQDPYVQDYYYTEGTDDFTFQPGPPYDPSLHGFQEFGARTQNNIQTDADVRPVDYTSFKPNPKDIVRRPSTIQKILLDQNKDKLPFPTTQSVQAALWSGSADESKVTPLYGSKLQQTK</sequence>
<dbReference type="Proteomes" id="UP000318571">
    <property type="component" value="Chromosome 3"/>
</dbReference>
<evidence type="ECO:0000256" key="2">
    <source>
        <dbReference type="SAM" id="Phobius"/>
    </source>
</evidence>
<evidence type="ECO:0000313" key="4">
    <source>
        <dbReference type="Proteomes" id="UP000318571"/>
    </source>
</evidence>
<name>A0A553P602_TIGCA</name>
<feature type="region of interest" description="Disordered" evidence="1">
    <location>
        <begin position="363"/>
        <end position="384"/>
    </location>
</feature>
<keyword evidence="2" id="KW-1133">Transmembrane helix</keyword>